<protein>
    <submittedName>
        <fullName evidence="1">Uncharacterized protein</fullName>
    </submittedName>
</protein>
<name>A0ABQ3TYU0_STRHY</name>
<gene>
    <name evidence="1" type="ORF">TPA0910_29770</name>
</gene>
<proteinExistence type="predicted"/>
<evidence type="ECO:0000313" key="2">
    <source>
        <dbReference type="Proteomes" id="UP001054854"/>
    </source>
</evidence>
<organism evidence="1 2">
    <name type="scientific">Streptomyces hygroscopicus</name>
    <dbReference type="NCBI Taxonomy" id="1912"/>
    <lineage>
        <taxon>Bacteria</taxon>
        <taxon>Bacillati</taxon>
        <taxon>Actinomycetota</taxon>
        <taxon>Actinomycetes</taxon>
        <taxon>Kitasatosporales</taxon>
        <taxon>Streptomycetaceae</taxon>
        <taxon>Streptomyces</taxon>
        <taxon>Streptomyces violaceusniger group</taxon>
    </lineage>
</organism>
<keyword evidence="2" id="KW-1185">Reference proteome</keyword>
<comment type="caution">
    <text evidence="1">The sequence shown here is derived from an EMBL/GenBank/DDBJ whole genome shotgun (WGS) entry which is preliminary data.</text>
</comment>
<dbReference type="Proteomes" id="UP001054854">
    <property type="component" value="Unassembled WGS sequence"/>
</dbReference>
<evidence type="ECO:0000313" key="1">
    <source>
        <dbReference type="EMBL" id="GHJ28544.1"/>
    </source>
</evidence>
<reference evidence="1" key="1">
    <citation type="submission" date="2024-05" db="EMBL/GenBank/DDBJ databases">
        <title>Whole genome shotgun sequence of Streptomyces hygroscopicus NBRC 113678.</title>
        <authorList>
            <person name="Komaki H."/>
            <person name="Tamura T."/>
        </authorList>
    </citation>
    <scope>NUCLEOTIDE SEQUENCE</scope>
    <source>
        <strain evidence="1">N11-34</strain>
    </source>
</reference>
<accession>A0ABQ3TYU0</accession>
<dbReference type="EMBL" id="BNEK01000003">
    <property type="protein sequence ID" value="GHJ28544.1"/>
    <property type="molecule type" value="Genomic_DNA"/>
</dbReference>
<dbReference type="RefSeq" id="WP_236257117.1">
    <property type="nucleotide sequence ID" value="NZ_BNEK01000003.1"/>
</dbReference>
<sequence length="62" mass="6687">MGRSVSGDADPDDPGPAITIDQVHAFLAASRVRPDVIVDCFTPEARLVRTRLVHQRAISAAF</sequence>